<dbReference type="Proteomes" id="UP000698800">
    <property type="component" value="Unassembled WGS sequence"/>
</dbReference>
<dbReference type="PANTHER" id="PTHR45990:SF1">
    <property type="entry name" value="DNA REPAIR PROTEIN REV1"/>
    <property type="match status" value="1"/>
</dbReference>
<dbReference type="Pfam" id="PF14377">
    <property type="entry name" value="UBM"/>
    <property type="match status" value="3"/>
</dbReference>
<dbReference type="AlphaFoldDB" id="A0A9P8I489"/>
<dbReference type="FunFam" id="3.40.50.10190:FF:000011">
    <property type="entry name" value="DNA repair protein REV1"/>
    <property type="match status" value="1"/>
</dbReference>
<feature type="compositionally biased region" description="Polar residues" evidence="2">
    <location>
        <begin position="338"/>
        <end position="347"/>
    </location>
</feature>
<feature type="region of interest" description="Disordered" evidence="2">
    <location>
        <begin position="622"/>
        <end position="650"/>
    </location>
</feature>
<feature type="compositionally biased region" description="Polar residues" evidence="2">
    <location>
        <begin position="251"/>
        <end position="262"/>
    </location>
</feature>
<sequence>MLRFGDKSTAVRKQIENHTFEDEEGEEYEASNFGGFKDYFRRKKIKLQNLDAELRSSSSENPRIFRGVVAHVNGYTQPSLNDLHRLVVAYGGGFMQYLDGKTAVTHIIASGLTLKKRVEFRNYRIVKPAWVVESVRAGRLLPWDDFRVVDEGRSQKVLGFDNGRVVSQTTDLQLSYKEQTRDSWYTSQIKEQLNEPPCKGNISSLNSPPIPLDDLRDAPPGGETPPSLDSVSSESEPGLKPPKGERDGQMRSRQQVQQFKTNIHNRREPEDPIVDDIESPRRKTTQRPHPAALTTMPKSLHDASEQKPLNTLGTQFIIPSQVDPSVAAELPEEIRSKITGSHRLTNRSAKFPRASKSPAPAAVSKKAIPASSQLDQETLEALPPEIREEVLSFYRLKTSSSSRTLDQMPVPSSARKGGVALLKMDSKKPAGPTKKNRAGPSVSRGGKGDSNPTLAQTAFIRPGSSNGKDPVSQKLNVDQRNTDDDTDDMDPDFLAALPEDIRLELLEESRRARLKRRANLDLDRNNKNYRPISPVPQLGQRYLRLPPRPPKPTFTAQKLSTLPELREVISSWHEEFRDEGPYEEDVEAFNKHLHRVVCEEGDMAKAVSLVGWLGWVVSNDEDANSDDNNDNNHKKPSTGKGSWKQALGKTEEAVQAAVKERGLGPVVGLGTGIKS</sequence>
<dbReference type="GO" id="GO:0005634">
    <property type="term" value="C:nucleus"/>
    <property type="evidence" value="ECO:0007669"/>
    <property type="project" value="TreeGrafter"/>
</dbReference>
<dbReference type="Pfam" id="PF16727">
    <property type="entry name" value="REV1_C"/>
    <property type="match status" value="1"/>
</dbReference>
<evidence type="ECO:0000259" key="3">
    <source>
        <dbReference type="PROSITE" id="PS50172"/>
    </source>
</evidence>
<dbReference type="OrthoDB" id="427711at2759"/>
<dbReference type="PROSITE" id="PS50172">
    <property type="entry name" value="BRCT"/>
    <property type="match status" value="1"/>
</dbReference>
<keyword evidence="5" id="KW-1185">Reference proteome</keyword>
<dbReference type="GO" id="GO:0017125">
    <property type="term" value="F:deoxycytidyl transferase activity"/>
    <property type="evidence" value="ECO:0007669"/>
    <property type="project" value="TreeGrafter"/>
</dbReference>
<keyword evidence="1" id="KW-0808">Transferase</keyword>
<evidence type="ECO:0000256" key="1">
    <source>
        <dbReference type="ARBA" id="ARBA00022679"/>
    </source>
</evidence>
<proteinExistence type="predicted"/>
<evidence type="ECO:0000256" key="2">
    <source>
        <dbReference type="SAM" id="MobiDB-lite"/>
    </source>
</evidence>
<protein>
    <recommendedName>
        <fullName evidence="3">BRCT domain-containing protein</fullName>
    </recommendedName>
</protein>
<dbReference type="SUPFAM" id="SSF52113">
    <property type="entry name" value="BRCT domain"/>
    <property type="match status" value="1"/>
</dbReference>
<dbReference type="GO" id="GO:0070987">
    <property type="term" value="P:error-free translesion synthesis"/>
    <property type="evidence" value="ECO:0007669"/>
    <property type="project" value="TreeGrafter"/>
</dbReference>
<dbReference type="EMBL" id="JAGHQL010000043">
    <property type="protein sequence ID" value="KAH0542931.1"/>
    <property type="molecule type" value="Genomic_DNA"/>
</dbReference>
<comment type="caution">
    <text evidence="4">The sequence shown here is derived from an EMBL/GenBank/DDBJ whole genome shotgun (WGS) entry which is preliminary data.</text>
</comment>
<feature type="compositionally biased region" description="Polar residues" evidence="2">
    <location>
        <begin position="463"/>
        <end position="479"/>
    </location>
</feature>
<dbReference type="Gene3D" id="1.20.58.1280">
    <property type="entry name" value="DNA repair protein Rev1, C-terminal domain"/>
    <property type="match status" value="1"/>
</dbReference>
<dbReference type="PANTHER" id="PTHR45990">
    <property type="entry name" value="DNA REPAIR PROTEIN REV1"/>
    <property type="match status" value="1"/>
</dbReference>
<dbReference type="Gene3D" id="3.40.50.10190">
    <property type="entry name" value="BRCT domain"/>
    <property type="match status" value="1"/>
</dbReference>
<accession>A0A9P8I489</accession>
<dbReference type="CDD" id="cd17719">
    <property type="entry name" value="BRCT_Rev1"/>
    <property type="match status" value="1"/>
</dbReference>
<reference evidence="4" key="1">
    <citation type="submission" date="2021-03" db="EMBL/GenBank/DDBJ databases">
        <title>Comparative genomics and phylogenomic investigation of the class Geoglossomycetes provide insights into ecological specialization and systematics.</title>
        <authorList>
            <person name="Melie T."/>
            <person name="Pirro S."/>
            <person name="Miller A.N."/>
            <person name="Quandt A."/>
        </authorList>
    </citation>
    <scope>NUCLEOTIDE SEQUENCE</scope>
    <source>
        <strain evidence="4">GBOQ0MN5Z8</strain>
    </source>
</reference>
<dbReference type="InterPro" id="IPR025527">
    <property type="entry name" value="HUWE1/Rev1_UBM"/>
</dbReference>
<feature type="region of interest" description="Disordered" evidence="2">
    <location>
        <begin position="424"/>
        <end position="488"/>
    </location>
</feature>
<dbReference type="Gene3D" id="6.10.250.1630">
    <property type="match status" value="3"/>
</dbReference>
<dbReference type="GO" id="GO:0003887">
    <property type="term" value="F:DNA-directed DNA polymerase activity"/>
    <property type="evidence" value="ECO:0007669"/>
    <property type="project" value="TreeGrafter"/>
</dbReference>
<evidence type="ECO:0000313" key="4">
    <source>
        <dbReference type="EMBL" id="KAH0542931.1"/>
    </source>
</evidence>
<dbReference type="InterPro" id="IPR031991">
    <property type="entry name" value="Rev1_C"/>
</dbReference>
<dbReference type="SMART" id="SM00292">
    <property type="entry name" value="BRCT"/>
    <property type="match status" value="1"/>
</dbReference>
<name>A0A9P8I489_9PEZI</name>
<dbReference type="InterPro" id="IPR038401">
    <property type="entry name" value="Rev1_C_sf"/>
</dbReference>
<dbReference type="InterPro" id="IPR036420">
    <property type="entry name" value="BRCT_dom_sf"/>
</dbReference>
<feature type="domain" description="BRCT" evidence="3">
    <location>
        <begin position="60"/>
        <end position="148"/>
    </location>
</feature>
<dbReference type="GO" id="GO:0042276">
    <property type="term" value="P:error-prone translesion synthesis"/>
    <property type="evidence" value="ECO:0007669"/>
    <property type="project" value="TreeGrafter"/>
</dbReference>
<gene>
    <name evidence="4" type="ORF">FGG08_002700</name>
</gene>
<feature type="region of interest" description="Disordered" evidence="2">
    <location>
        <begin position="338"/>
        <end position="377"/>
    </location>
</feature>
<organism evidence="4 5">
    <name type="scientific">Glutinoglossum americanum</name>
    <dbReference type="NCBI Taxonomy" id="1670608"/>
    <lineage>
        <taxon>Eukaryota</taxon>
        <taxon>Fungi</taxon>
        <taxon>Dikarya</taxon>
        <taxon>Ascomycota</taxon>
        <taxon>Pezizomycotina</taxon>
        <taxon>Geoglossomycetes</taxon>
        <taxon>Geoglossales</taxon>
        <taxon>Geoglossaceae</taxon>
        <taxon>Glutinoglossum</taxon>
    </lineage>
</organism>
<feature type="compositionally biased region" description="Low complexity" evidence="2">
    <location>
        <begin position="348"/>
        <end position="372"/>
    </location>
</feature>
<dbReference type="Pfam" id="PF16589">
    <property type="entry name" value="BRCT_2"/>
    <property type="match status" value="1"/>
</dbReference>
<evidence type="ECO:0000313" key="5">
    <source>
        <dbReference type="Proteomes" id="UP000698800"/>
    </source>
</evidence>
<feature type="region of interest" description="Disordered" evidence="2">
    <location>
        <begin position="195"/>
        <end position="301"/>
    </location>
</feature>
<dbReference type="InterPro" id="IPR001357">
    <property type="entry name" value="BRCT_dom"/>
</dbReference>